<dbReference type="SUPFAM" id="SSF55729">
    <property type="entry name" value="Acyl-CoA N-acyltransferases (Nat)"/>
    <property type="match status" value="1"/>
</dbReference>
<feature type="region of interest" description="Disordered" evidence="1">
    <location>
        <begin position="1"/>
        <end position="23"/>
    </location>
</feature>
<dbReference type="Pfam" id="PF13302">
    <property type="entry name" value="Acetyltransf_3"/>
    <property type="match status" value="1"/>
</dbReference>
<name>A0ABN1WEK8_9ACTN</name>
<feature type="domain" description="N-acetyltransferase" evidence="2">
    <location>
        <begin position="59"/>
        <end position="152"/>
    </location>
</feature>
<accession>A0ABN1WEK8</accession>
<protein>
    <recommendedName>
        <fullName evidence="2">N-acetyltransferase domain-containing protein</fullName>
    </recommendedName>
</protein>
<dbReference type="PROSITE" id="PS51186">
    <property type="entry name" value="GNAT"/>
    <property type="match status" value="1"/>
</dbReference>
<dbReference type="Gene3D" id="3.40.630.30">
    <property type="match status" value="1"/>
</dbReference>
<reference evidence="3 4" key="1">
    <citation type="journal article" date="2019" name="Int. J. Syst. Evol. Microbiol.">
        <title>The Global Catalogue of Microorganisms (GCM) 10K type strain sequencing project: providing services to taxonomists for standard genome sequencing and annotation.</title>
        <authorList>
            <consortium name="The Broad Institute Genomics Platform"/>
            <consortium name="The Broad Institute Genome Sequencing Center for Infectious Disease"/>
            <person name="Wu L."/>
            <person name="Ma J."/>
        </authorList>
    </citation>
    <scope>NUCLEOTIDE SEQUENCE [LARGE SCALE GENOMIC DNA]</scope>
    <source>
        <strain evidence="3 4">JCM 13004</strain>
    </source>
</reference>
<evidence type="ECO:0000256" key="1">
    <source>
        <dbReference type="SAM" id="MobiDB-lite"/>
    </source>
</evidence>
<gene>
    <name evidence="3" type="ORF">GCM10009665_42790</name>
</gene>
<dbReference type="EMBL" id="BAAALF010000079">
    <property type="protein sequence ID" value="GAA1247248.1"/>
    <property type="molecule type" value="Genomic_DNA"/>
</dbReference>
<evidence type="ECO:0000313" key="3">
    <source>
        <dbReference type="EMBL" id="GAA1247248.1"/>
    </source>
</evidence>
<dbReference type="CDD" id="cd04301">
    <property type="entry name" value="NAT_SF"/>
    <property type="match status" value="1"/>
</dbReference>
<evidence type="ECO:0000259" key="2">
    <source>
        <dbReference type="PROSITE" id="PS51186"/>
    </source>
</evidence>
<evidence type="ECO:0000313" key="4">
    <source>
        <dbReference type="Proteomes" id="UP001500037"/>
    </source>
</evidence>
<dbReference type="InterPro" id="IPR016181">
    <property type="entry name" value="Acyl_CoA_acyltransferase"/>
</dbReference>
<dbReference type="InterPro" id="IPR000182">
    <property type="entry name" value="GNAT_dom"/>
</dbReference>
<keyword evidence="4" id="KW-1185">Reference proteome</keyword>
<proteinExistence type="predicted"/>
<dbReference type="Proteomes" id="UP001500037">
    <property type="component" value="Unassembled WGS sequence"/>
</dbReference>
<dbReference type="InterPro" id="IPR051908">
    <property type="entry name" value="Ribosomal_N-acetyltransferase"/>
</dbReference>
<dbReference type="PANTHER" id="PTHR43441:SF6">
    <property type="entry name" value="N-ACETYLTRANSFERASE DOMAIN-CONTAINING PROTEIN"/>
    <property type="match status" value="1"/>
</dbReference>
<organism evidence="3 4">
    <name type="scientific">Kitasatospora nipponensis</name>
    <dbReference type="NCBI Taxonomy" id="258049"/>
    <lineage>
        <taxon>Bacteria</taxon>
        <taxon>Bacillati</taxon>
        <taxon>Actinomycetota</taxon>
        <taxon>Actinomycetes</taxon>
        <taxon>Kitasatosporales</taxon>
        <taxon>Streptomycetaceae</taxon>
        <taxon>Kitasatospora</taxon>
    </lineage>
</organism>
<comment type="caution">
    <text evidence="3">The sequence shown here is derived from an EMBL/GenBank/DDBJ whole genome shotgun (WGS) entry which is preliminary data.</text>
</comment>
<dbReference type="PANTHER" id="PTHR43441">
    <property type="entry name" value="RIBOSOMAL-PROTEIN-SERINE ACETYLTRANSFERASE"/>
    <property type="match status" value="1"/>
</dbReference>
<sequence>MTVAESQRLVSGEPDGVDRWAPGYPTPGDVIAATRFLGTCANTDAPQGAPFCNYEIRRREDGHAIGGIGFHGLPDESGGVTIGFGLSPAVRGQGYASEALRALLQFAREHGVTRVKGDTDHDNAASQHVLTAAGMHPTLQDERLRSFEITWA</sequence>